<organism evidence="1 2">
    <name type="scientific">Rhynchosporium graminicola</name>
    <dbReference type="NCBI Taxonomy" id="2792576"/>
    <lineage>
        <taxon>Eukaryota</taxon>
        <taxon>Fungi</taxon>
        <taxon>Dikarya</taxon>
        <taxon>Ascomycota</taxon>
        <taxon>Pezizomycotina</taxon>
        <taxon>Leotiomycetes</taxon>
        <taxon>Helotiales</taxon>
        <taxon>Ploettnerulaceae</taxon>
        <taxon>Rhynchosporium</taxon>
    </lineage>
</organism>
<comment type="caution">
    <text evidence="1">The sequence shown here is derived from an EMBL/GenBank/DDBJ whole genome shotgun (WGS) entry which is preliminary data.</text>
</comment>
<sequence length="166" mass="18857">MVGRNVSAPNLRELGMSVFASKLSKSAPSSSKIEPVSLAQIQDFANLFALLIGDYTVLLIEFGKEEDITIRKLYKLCGLGSSHRLLRGQSNAMKLAQTFKNRKEEYTQDRKWVNEKDHLKDRAEILDLNEQLKSLGGNVQQLKDELEGPGTYVYKRSEKDFNFLED</sequence>
<dbReference type="InParanoid" id="A0A1E1KA85"/>
<dbReference type="Proteomes" id="UP000178129">
    <property type="component" value="Unassembled WGS sequence"/>
</dbReference>
<gene>
    <name evidence="1" type="ORF">RCO7_06496</name>
</gene>
<protein>
    <submittedName>
        <fullName evidence="1">Uncharacterized protein</fullName>
    </submittedName>
</protein>
<evidence type="ECO:0000313" key="2">
    <source>
        <dbReference type="Proteomes" id="UP000178129"/>
    </source>
</evidence>
<keyword evidence="2" id="KW-1185">Reference proteome</keyword>
<proteinExistence type="predicted"/>
<dbReference type="AlphaFoldDB" id="A0A1E1KA85"/>
<accession>A0A1E1KA85</accession>
<reference evidence="2" key="1">
    <citation type="submission" date="2016-03" db="EMBL/GenBank/DDBJ databases">
        <authorList>
            <person name="Ploux O."/>
        </authorList>
    </citation>
    <scope>NUCLEOTIDE SEQUENCE [LARGE SCALE GENOMIC DNA]</scope>
    <source>
        <strain evidence="2">UK7</strain>
    </source>
</reference>
<evidence type="ECO:0000313" key="1">
    <source>
        <dbReference type="EMBL" id="CZS94922.1"/>
    </source>
</evidence>
<name>A0A1E1KA85_9HELO</name>
<dbReference type="EMBL" id="FJUW01000009">
    <property type="protein sequence ID" value="CZS94922.1"/>
    <property type="molecule type" value="Genomic_DNA"/>
</dbReference>